<reference evidence="1 2" key="1">
    <citation type="submission" date="2018-07" db="EMBL/GenBank/DDBJ databases">
        <title>Modular assembly of carbohydrate-degrading microbial communities in the ocean.</title>
        <authorList>
            <person name="Enke T.N."/>
            <person name="Datta M.S."/>
            <person name="Schwartzman J.A."/>
            <person name="Cermak N."/>
            <person name="Schmitz D.A."/>
            <person name="Barrere J."/>
            <person name="Cordero O.X."/>
        </authorList>
    </citation>
    <scope>NUCLEOTIDE SEQUENCE [LARGE SCALE GENOMIC DNA]</scope>
    <source>
        <strain evidence="1 2">C3M10</strain>
    </source>
</reference>
<evidence type="ECO:0000313" key="2">
    <source>
        <dbReference type="Proteomes" id="UP000252706"/>
    </source>
</evidence>
<name>A0A366X3M9_9RHOB</name>
<dbReference type="AlphaFoldDB" id="A0A366X3M9"/>
<gene>
    <name evidence="1" type="ORF">DS909_07875</name>
</gene>
<dbReference type="RefSeq" id="WP_113822906.1">
    <property type="nucleotide sequence ID" value="NZ_QOCE01000019.1"/>
</dbReference>
<dbReference type="InterPro" id="IPR024524">
    <property type="entry name" value="DUF3800"/>
</dbReference>
<dbReference type="Pfam" id="PF12686">
    <property type="entry name" value="DUF3800"/>
    <property type="match status" value="1"/>
</dbReference>
<sequence>MNTGRLVYFIDDFGARTLLKRELPEGAPLNESAFALGGIIVRSEDIENLSASVESLCKQFEVPALHGNTIRVKKGKFAFLKRDAERAKTFMNELEALVVDERITANACVICRPGYRDRYGGENMDASKWEMCRTAFDISVERAAKLARSWDRTLSVVYEKTGKKEDRLLDGYFKSLKMNGTGFDVDNSQGYGPLSSSNFGETLGSIRGDGKNNQMLQIADLVLHPLCHRVSGKKNRAYEELCKKELLIDYRHESENVAIKYSCFDGEYGNWMNSK</sequence>
<dbReference type="Proteomes" id="UP000252706">
    <property type="component" value="Unassembled WGS sequence"/>
</dbReference>
<organism evidence="1 2">
    <name type="scientific">Phaeobacter gallaeciensis</name>
    <dbReference type="NCBI Taxonomy" id="60890"/>
    <lineage>
        <taxon>Bacteria</taxon>
        <taxon>Pseudomonadati</taxon>
        <taxon>Pseudomonadota</taxon>
        <taxon>Alphaproteobacteria</taxon>
        <taxon>Rhodobacterales</taxon>
        <taxon>Roseobacteraceae</taxon>
        <taxon>Phaeobacter</taxon>
    </lineage>
</organism>
<dbReference type="EMBL" id="QOCE01000019">
    <property type="protein sequence ID" value="RBW57608.1"/>
    <property type="molecule type" value="Genomic_DNA"/>
</dbReference>
<proteinExistence type="predicted"/>
<comment type="caution">
    <text evidence="1">The sequence shown here is derived from an EMBL/GenBank/DDBJ whole genome shotgun (WGS) entry which is preliminary data.</text>
</comment>
<protein>
    <submittedName>
        <fullName evidence="1">DUF3800 domain-containing protein</fullName>
    </submittedName>
</protein>
<evidence type="ECO:0000313" key="1">
    <source>
        <dbReference type="EMBL" id="RBW57608.1"/>
    </source>
</evidence>
<dbReference type="OrthoDB" id="507950at2"/>
<accession>A0A366X3M9</accession>